<proteinExistence type="predicted"/>
<dbReference type="AlphaFoldDB" id="A0A504Y5T9"/>
<name>A0A504Y5T9_LEIDO</name>
<accession>A0A504Y5T9</accession>
<dbReference type="EMBL" id="RHLC01000041">
    <property type="protein sequence ID" value="TPP54498.1"/>
    <property type="molecule type" value="Genomic_DNA"/>
</dbReference>
<evidence type="ECO:0000313" key="1">
    <source>
        <dbReference type="EMBL" id="TPP54498.1"/>
    </source>
</evidence>
<evidence type="ECO:0000313" key="2">
    <source>
        <dbReference type="Proteomes" id="UP000318447"/>
    </source>
</evidence>
<reference evidence="2" key="1">
    <citation type="submission" date="2019-02" db="EMBL/GenBank/DDBJ databases">
        <title>FDA dAtabase for Regulatory Grade micrObial Sequences (FDA-ARGOS): Supporting development and validation of Infectious Disease Dx tests.</title>
        <authorList>
            <person name="Duncan R."/>
            <person name="Fisher C."/>
            <person name="Tallon L."/>
            <person name="Sadzewicz L."/>
            <person name="Sengamalay N."/>
            <person name="Ott S."/>
            <person name="Godinez A."/>
            <person name="Nagaraj S."/>
            <person name="Vavikolanu K."/>
            <person name="Nadendla S."/>
            <person name="Aluvathingal J."/>
            <person name="Sichtig H."/>
        </authorList>
    </citation>
    <scope>NUCLEOTIDE SEQUENCE [LARGE SCALE GENOMIC DNA]</scope>
    <source>
        <strain evidence="2">FDAARGOS_361</strain>
    </source>
</reference>
<dbReference type="Proteomes" id="UP000318447">
    <property type="component" value="Unassembled WGS sequence"/>
</dbReference>
<sequence>MPTLHPHTNAAAVFTDSLPFMKALNIGPVTALDGALRPIWWLILHLAKRKMRLSFQFAFGRAGISQRGRVDELAKTGCLVVKSRLAFVLLRISSPSSFGVITVPLVK</sequence>
<comment type="caution">
    <text evidence="1">The sequence shown here is derived from an EMBL/GenBank/DDBJ whole genome shotgun (WGS) entry which is preliminary data.</text>
</comment>
<protein>
    <submittedName>
        <fullName evidence="1">Uncharacterized protein</fullName>
    </submittedName>
</protein>
<organism evidence="1 2">
    <name type="scientific">Leishmania donovani</name>
    <dbReference type="NCBI Taxonomy" id="5661"/>
    <lineage>
        <taxon>Eukaryota</taxon>
        <taxon>Discoba</taxon>
        <taxon>Euglenozoa</taxon>
        <taxon>Kinetoplastea</taxon>
        <taxon>Metakinetoplastina</taxon>
        <taxon>Trypanosomatida</taxon>
        <taxon>Trypanosomatidae</taxon>
        <taxon>Leishmaniinae</taxon>
        <taxon>Leishmania</taxon>
    </lineage>
</organism>
<gene>
    <name evidence="1" type="ORF">CGC21_17700</name>
</gene>